<reference evidence="4" key="1">
    <citation type="submission" date="2016-06" db="UniProtKB">
        <authorList>
            <consortium name="WormBaseParasite"/>
        </authorList>
    </citation>
    <scope>IDENTIFICATION</scope>
</reference>
<proteinExistence type="predicted"/>
<protein>
    <submittedName>
        <fullName evidence="2 4">Uncharacterized protein</fullName>
    </submittedName>
</protein>
<reference evidence="2 3" key="2">
    <citation type="submission" date="2018-11" db="EMBL/GenBank/DDBJ databases">
        <authorList>
            <consortium name="Pathogen Informatics"/>
        </authorList>
    </citation>
    <scope>NUCLEOTIDE SEQUENCE [LARGE SCALE GENOMIC DNA]</scope>
</reference>
<dbReference type="WBParaSite" id="OFLC_0001006401-mRNA-1">
    <property type="protein sequence ID" value="OFLC_0001006401-mRNA-1"/>
    <property type="gene ID" value="OFLC_0001006401"/>
</dbReference>
<evidence type="ECO:0000313" key="3">
    <source>
        <dbReference type="Proteomes" id="UP000267606"/>
    </source>
</evidence>
<organism evidence="4">
    <name type="scientific">Onchocerca flexuosa</name>
    <dbReference type="NCBI Taxonomy" id="387005"/>
    <lineage>
        <taxon>Eukaryota</taxon>
        <taxon>Metazoa</taxon>
        <taxon>Ecdysozoa</taxon>
        <taxon>Nematoda</taxon>
        <taxon>Chromadorea</taxon>
        <taxon>Rhabditida</taxon>
        <taxon>Spirurina</taxon>
        <taxon>Spiruromorpha</taxon>
        <taxon>Filarioidea</taxon>
        <taxon>Onchocercidae</taxon>
        <taxon>Onchocerca</taxon>
    </lineage>
</organism>
<accession>A0A183HRF3</accession>
<evidence type="ECO:0000313" key="2">
    <source>
        <dbReference type="EMBL" id="VDO65542.1"/>
    </source>
</evidence>
<keyword evidence="3" id="KW-1185">Reference proteome</keyword>
<dbReference type="AlphaFoldDB" id="A0A183HRF3"/>
<evidence type="ECO:0000256" key="1">
    <source>
        <dbReference type="SAM" id="MobiDB-lite"/>
    </source>
</evidence>
<name>A0A183HRF3_9BILA</name>
<gene>
    <name evidence="2" type="ORF">OFLC_LOCUS10064</name>
</gene>
<evidence type="ECO:0000313" key="4">
    <source>
        <dbReference type="WBParaSite" id="OFLC_0001006401-mRNA-1"/>
    </source>
</evidence>
<feature type="region of interest" description="Disordered" evidence="1">
    <location>
        <begin position="108"/>
        <end position="131"/>
    </location>
</feature>
<dbReference type="EMBL" id="UZAJ01013025">
    <property type="protein sequence ID" value="VDO65542.1"/>
    <property type="molecule type" value="Genomic_DNA"/>
</dbReference>
<dbReference type="Proteomes" id="UP000267606">
    <property type="component" value="Unassembled WGS sequence"/>
</dbReference>
<sequence>MFKLIHADSTNRFERGLSRELTPDEVSKFEQAKRHLSTGKAKLKKQQTLEKIRYRTEIVADEQQEQSKKSDNEHAEGSALFCIIFFQLNVILHSVEDLKTRINKRMELQKEEEGNEKKRKSLIEPYKAFSH</sequence>